<evidence type="ECO:0000256" key="2">
    <source>
        <dbReference type="ARBA" id="ARBA00023002"/>
    </source>
</evidence>
<dbReference type="InterPro" id="IPR050857">
    <property type="entry name" value="D-2-hydroxyacid_DH"/>
</dbReference>
<evidence type="ECO:0000256" key="4">
    <source>
        <dbReference type="RuleBase" id="RU003719"/>
    </source>
</evidence>
<organism evidence="7 8">
    <name type="scientific">Poriferisphaera corsica</name>
    <dbReference type="NCBI Taxonomy" id="2528020"/>
    <lineage>
        <taxon>Bacteria</taxon>
        <taxon>Pseudomonadati</taxon>
        <taxon>Planctomycetota</taxon>
        <taxon>Phycisphaerae</taxon>
        <taxon>Phycisphaerales</taxon>
        <taxon>Phycisphaeraceae</taxon>
        <taxon>Poriferisphaera</taxon>
    </lineage>
</organism>
<dbReference type="GO" id="GO:0051287">
    <property type="term" value="F:NAD binding"/>
    <property type="evidence" value="ECO:0007669"/>
    <property type="project" value="InterPro"/>
</dbReference>
<dbReference type="Pfam" id="PF02826">
    <property type="entry name" value="2-Hacid_dh_C"/>
    <property type="match status" value="1"/>
</dbReference>
<evidence type="ECO:0000313" key="8">
    <source>
        <dbReference type="Proteomes" id="UP000317369"/>
    </source>
</evidence>
<dbReference type="KEGG" id="pcor:KS4_32370"/>
<evidence type="ECO:0000313" key="7">
    <source>
        <dbReference type="EMBL" id="QDU35157.1"/>
    </source>
</evidence>
<dbReference type="SUPFAM" id="SSF52283">
    <property type="entry name" value="Formate/glycerate dehydrogenase catalytic domain-like"/>
    <property type="match status" value="1"/>
</dbReference>
<keyword evidence="2 4" id="KW-0560">Oxidoreductase</keyword>
<proteinExistence type="inferred from homology"/>
<dbReference type="PANTHER" id="PTHR42789">
    <property type="entry name" value="D-ISOMER SPECIFIC 2-HYDROXYACID DEHYDROGENASE FAMILY PROTEIN (AFU_ORTHOLOGUE AFUA_6G10090)"/>
    <property type="match status" value="1"/>
</dbReference>
<dbReference type="AlphaFoldDB" id="A0A517YY76"/>
<evidence type="ECO:0000259" key="5">
    <source>
        <dbReference type="Pfam" id="PF00389"/>
    </source>
</evidence>
<evidence type="ECO:0000256" key="1">
    <source>
        <dbReference type="ARBA" id="ARBA00005854"/>
    </source>
</evidence>
<dbReference type="InterPro" id="IPR006140">
    <property type="entry name" value="D-isomer_DH_NAD-bd"/>
</dbReference>
<feature type="domain" description="D-isomer specific 2-hydroxyacid dehydrogenase NAD-binding" evidence="6">
    <location>
        <begin position="112"/>
        <end position="292"/>
    </location>
</feature>
<protein>
    <submittedName>
        <fullName evidence="7">D-3-phosphoglycerate dehydrogenase</fullName>
        <ecNumber evidence="7">1.1.1.95</ecNumber>
    </submittedName>
</protein>
<dbReference type="InterPro" id="IPR036291">
    <property type="entry name" value="NAD(P)-bd_dom_sf"/>
</dbReference>
<dbReference type="Pfam" id="PF00389">
    <property type="entry name" value="2-Hacid_dh"/>
    <property type="match status" value="1"/>
</dbReference>
<dbReference type="EMBL" id="CP036425">
    <property type="protein sequence ID" value="QDU35157.1"/>
    <property type="molecule type" value="Genomic_DNA"/>
</dbReference>
<reference evidence="7 8" key="1">
    <citation type="submission" date="2019-02" db="EMBL/GenBank/DDBJ databases">
        <title>Deep-cultivation of Planctomycetes and their phenomic and genomic characterization uncovers novel biology.</title>
        <authorList>
            <person name="Wiegand S."/>
            <person name="Jogler M."/>
            <person name="Boedeker C."/>
            <person name="Pinto D."/>
            <person name="Vollmers J."/>
            <person name="Rivas-Marin E."/>
            <person name="Kohn T."/>
            <person name="Peeters S.H."/>
            <person name="Heuer A."/>
            <person name="Rast P."/>
            <person name="Oberbeckmann S."/>
            <person name="Bunk B."/>
            <person name="Jeske O."/>
            <person name="Meyerdierks A."/>
            <person name="Storesund J.E."/>
            <person name="Kallscheuer N."/>
            <person name="Luecker S."/>
            <person name="Lage O.M."/>
            <person name="Pohl T."/>
            <person name="Merkel B.J."/>
            <person name="Hornburger P."/>
            <person name="Mueller R.-W."/>
            <person name="Bruemmer F."/>
            <person name="Labrenz M."/>
            <person name="Spormann A.M."/>
            <person name="Op den Camp H."/>
            <person name="Overmann J."/>
            <person name="Amann R."/>
            <person name="Jetten M.S.M."/>
            <person name="Mascher T."/>
            <person name="Medema M.H."/>
            <person name="Devos D.P."/>
            <person name="Kaster A.-K."/>
            <person name="Ovreas L."/>
            <person name="Rohde M."/>
            <person name="Galperin M.Y."/>
            <person name="Jogler C."/>
        </authorList>
    </citation>
    <scope>NUCLEOTIDE SEQUENCE [LARGE SCALE GENOMIC DNA]</scope>
    <source>
        <strain evidence="7 8">KS4</strain>
    </source>
</reference>
<comment type="similarity">
    <text evidence="1 4">Belongs to the D-isomer specific 2-hydroxyacid dehydrogenase family.</text>
</comment>
<dbReference type="RefSeq" id="WP_145080080.1">
    <property type="nucleotide sequence ID" value="NZ_CP036425.1"/>
</dbReference>
<evidence type="ECO:0000259" key="6">
    <source>
        <dbReference type="Pfam" id="PF02826"/>
    </source>
</evidence>
<gene>
    <name evidence="7" type="primary">serA_2</name>
    <name evidence="7" type="ORF">KS4_32370</name>
</gene>
<accession>A0A517YY76</accession>
<dbReference type="GO" id="GO:0004617">
    <property type="term" value="F:phosphoglycerate dehydrogenase activity"/>
    <property type="evidence" value="ECO:0007669"/>
    <property type="project" value="UniProtKB-EC"/>
</dbReference>
<dbReference type="Gene3D" id="3.40.50.720">
    <property type="entry name" value="NAD(P)-binding Rossmann-like Domain"/>
    <property type="match status" value="2"/>
</dbReference>
<evidence type="ECO:0000256" key="3">
    <source>
        <dbReference type="ARBA" id="ARBA00023027"/>
    </source>
</evidence>
<dbReference type="Proteomes" id="UP000317369">
    <property type="component" value="Chromosome"/>
</dbReference>
<dbReference type="OrthoDB" id="277029at2"/>
<dbReference type="PANTHER" id="PTHR42789:SF1">
    <property type="entry name" value="D-ISOMER SPECIFIC 2-HYDROXYACID DEHYDROGENASE FAMILY PROTEIN (AFU_ORTHOLOGUE AFUA_6G10090)"/>
    <property type="match status" value="1"/>
</dbReference>
<dbReference type="InterPro" id="IPR006139">
    <property type="entry name" value="D-isomer_2_OHA_DH_cat_dom"/>
</dbReference>
<name>A0A517YY76_9BACT</name>
<dbReference type="SUPFAM" id="SSF51735">
    <property type="entry name" value="NAD(P)-binding Rossmann-fold domains"/>
    <property type="match status" value="1"/>
</dbReference>
<sequence>MNETVKKPMVIVTETLSDGPAAWLAERAEVVWCPHTDTEKLNELLPKADGLVVRTYTLVNEALLAKAGNVKVIGRAGVGLDNFDLDACKDAGVRVVYTPDANSQAVVEYVIALMLDELRPRTDVPTGCDAEMFHQLRKTEIGLQLDQLTLGIVGFGRVGKRLGRVAHAIGMKVMVAEVLPESKLRGAVEYPFEYVTHDALYQGSDIVSVHVDGRAENRHMLNADVFEMLKPEVLLINAARGFLQDNDAMRAYALLNPDARIVLDVHDPEPIPPGSEYPLHGLENVRLLPHIASRTNQALENMSWVVRDVDAVLRGVEPMFAKV</sequence>
<keyword evidence="3" id="KW-0520">NAD</keyword>
<keyword evidence="8" id="KW-1185">Reference proteome</keyword>
<dbReference type="EC" id="1.1.1.95" evidence="7"/>
<feature type="domain" description="D-isomer specific 2-hydroxyacid dehydrogenase catalytic" evidence="5">
    <location>
        <begin position="11"/>
        <end position="303"/>
    </location>
</feature>